<name>A0A017H3D6_9FUSO</name>
<evidence type="ECO:0000313" key="1">
    <source>
        <dbReference type="EMBL" id="KID49943.1"/>
    </source>
</evidence>
<dbReference type="PATRIC" id="fig|1226633.4.peg.418"/>
<dbReference type="Proteomes" id="UP000031184">
    <property type="component" value="Unassembled WGS sequence"/>
</dbReference>
<accession>A0A017H3D6</accession>
<dbReference type="RefSeq" id="WP_005954729.1">
    <property type="nucleotide sequence ID" value="NZ_AOJP01000011.1"/>
</dbReference>
<protein>
    <submittedName>
        <fullName evidence="1">Uncharacterized protein</fullName>
    </submittedName>
</protein>
<sequence length="75" mass="9394">MSSLFHEYLELLENAIKRMKKEYPYFIVYIMAITTEENHNRSYISFDLKENSLKRLQEWEKEYSYRIEAIYRRTE</sequence>
<evidence type="ECO:0000313" key="2">
    <source>
        <dbReference type="Proteomes" id="UP000031184"/>
    </source>
</evidence>
<gene>
    <name evidence="1" type="ORF">C095_02120</name>
</gene>
<dbReference type="OrthoDB" id="2112366at2"/>
<dbReference type="EMBL" id="AUZI01000010">
    <property type="protein sequence ID" value="KID49943.1"/>
    <property type="molecule type" value="Genomic_DNA"/>
</dbReference>
<dbReference type="AlphaFoldDB" id="A0A017H3D6"/>
<reference evidence="1 2" key="1">
    <citation type="submission" date="2013-08" db="EMBL/GenBank/DDBJ databases">
        <title>An opportunistic ruminal bacterium that causes liver abscesses in cattle.</title>
        <authorList>
            <person name="Benahmed F.H."/>
            <person name="Rasmussen M."/>
            <person name="Harbottle H."/>
            <person name="Soppet D."/>
            <person name="Nagaraja T.G."/>
            <person name="Davidson M."/>
        </authorList>
    </citation>
    <scope>NUCLEOTIDE SEQUENCE [LARGE SCALE GENOMIC DNA]</scope>
    <source>
        <strain evidence="1 2">B35</strain>
    </source>
</reference>
<organism evidence="1 2">
    <name type="scientific">Fusobacterium necrophorum subsp. funduliforme B35</name>
    <dbReference type="NCBI Taxonomy" id="1226633"/>
    <lineage>
        <taxon>Bacteria</taxon>
        <taxon>Fusobacteriati</taxon>
        <taxon>Fusobacteriota</taxon>
        <taxon>Fusobacteriia</taxon>
        <taxon>Fusobacteriales</taxon>
        <taxon>Fusobacteriaceae</taxon>
        <taxon>Fusobacterium</taxon>
    </lineage>
</organism>
<proteinExistence type="predicted"/>
<comment type="caution">
    <text evidence="1">The sequence shown here is derived from an EMBL/GenBank/DDBJ whole genome shotgun (WGS) entry which is preliminary data.</text>
</comment>
<dbReference type="GeneID" id="75075505"/>